<dbReference type="GO" id="GO:0046872">
    <property type="term" value="F:metal ion binding"/>
    <property type="evidence" value="ECO:0007669"/>
    <property type="project" value="UniProtKB-KW"/>
</dbReference>
<dbReference type="InterPro" id="IPR001915">
    <property type="entry name" value="Peptidase_M48"/>
</dbReference>
<dbReference type="Gene3D" id="3.30.2010.10">
    <property type="entry name" value="Metalloproteases ('zincins'), catalytic domain"/>
    <property type="match status" value="1"/>
</dbReference>
<dbReference type="EMBL" id="FOAD01000004">
    <property type="protein sequence ID" value="SEL31727.1"/>
    <property type="molecule type" value="Genomic_DNA"/>
</dbReference>
<dbReference type="RefSeq" id="WP_244509631.1">
    <property type="nucleotide sequence ID" value="NZ_FOAD01000004.1"/>
</dbReference>
<keyword evidence="4" id="KW-0479">Metal-binding</keyword>
<keyword evidence="8 10" id="KW-0482">Metalloprotease</keyword>
<protein>
    <submittedName>
        <fullName evidence="13">Heat shock protein. Metallo peptidase. MEROPS family M48B</fullName>
    </submittedName>
</protein>
<evidence type="ECO:0000313" key="14">
    <source>
        <dbReference type="Proteomes" id="UP000183894"/>
    </source>
</evidence>
<organism evidence="13 14">
    <name type="scientific">Haloferax larsenii</name>
    <dbReference type="NCBI Taxonomy" id="302484"/>
    <lineage>
        <taxon>Archaea</taxon>
        <taxon>Methanobacteriati</taxon>
        <taxon>Methanobacteriota</taxon>
        <taxon>Stenosarchaea group</taxon>
        <taxon>Halobacteria</taxon>
        <taxon>Halobacteriales</taxon>
        <taxon>Haloferacaceae</taxon>
        <taxon>Haloferax</taxon>
    </lineage>
</organism>
<keyword evidence="3 11" id="KW-0812">Transmembrane</keyword>
<keyword evidence="1" id="KW-1003">Cell membrane</keyword>
<keyword evidence="13" id="KW-0346">Stress response</keyword>
<evidence type="ECO:0000256" key="7">
    <source>
        <dbReference type="ARBA" id="ARBA00022989"/>
    </source>
</evidence>
<dbReference type="Proteomes" id="UP000183894">
    <property type="component" value="Unassembled WGS sequence"/>
</dbReference>
<comment type="cofactor">
    <cofactor evidence="10">
        <name>Zn(2+)</name>
        <dbReference type="ChEBI" id="CHEBI:29105"/>
    </cofactor>
    <text evidence="10">Binds 1 zinc ion per subunit.</text>
</comment>
<evidence type="ECO:0000256" key="11">
    <source>
        <dbReference type="SAM" id="Phobius"/>
    </source>
</evidence>
<proteinExistence type="inferred from homology"/>
<dbReference type="Pfam" id="PF01435">
    <property type="entry name" value="Peptidase_M48"/>
    <property type="match status" value="1"/>
</dbReference>
<accession>A0A1H7P9I9</accession>
<evidence type="ECO:0000256" key="3">
    <source>
        <dbReference type="ARBA" id="ARBA00022692"/>
    </source>
</evidence>
<keyword evidence="7 11" id="KW-1133">Transmembrane helix</keyword>
<reference evidence="13 14" key="1">
    <citation type="submission" date="2016-10" db="EMBL/GenBank/DDBJ databases">
        <authorList>
            <person name="de Groot N.N."/>
        </authorList>
    </citation>
    <scope>NUCLEOTIDE SEQUENCE [LARGE SCALE GENOMIC DNA]</scope>
    <source>
        <strain evidence="13 14">CDM_5</strain>
    </source>
</reference>
<keyword evidence="5 10" id="KW-0378">Hydrolase</keyword>
<evidence type="ECO:0000256" key="2">
    <source>
        <dbReference type="ARBA" id="ARBA00022670"/>
    </source>
</evidence>
<gene>
    <name evidence="13" type="ORF">SAMN04488691_1045</name>
</gene>
<evidence type="ECO:0000313" key="13">
    <source>
        <dbReference type="EMBL" id="SEL31727.1"/>
    </source>
</evidence>
<dbReference type="CDD" id="cd07327">
    <property type="entry name" value="M48B_HtpX_like"/>
    <property type="match status" value="1"/>
</dbReference>
<feature type="transmembrane region" description="Helical" evidence="11">
    <location>
        <begin position="169"/>
        <end position="193"/>
    </location>
</feature>
<dbReference type="PANTHER" id="PTHR43221">
    <property type="entry name" value="PROTEASE HTPX"/>
    <property type="match status" value="1"/>
</dbReference>
<dbReference type="GO" id="GO:0006508">
    <property type="term" value="P:proteolysis"/>
    <property type="evidence" value="ECO:0007669"/>
    <property type="project" value="UniProtKB-KW"/>
</dbReference>
<name>A0A1H7P9I9_HALLR</name>
<keyword evidence="2 10" id="KW-0645">Protease</keyword>
<feature type="transmembrane region" description="Helical" evidence="11">
    <location>
        <begin position="213"/>
        <end position="243"/>
    </location>
</feature>
<comment type="similarity">
    <text evidence="10">Belongs to the peptidase M48 family.</text>
</comment>
<dbReference type="PANTHER" id="PTHR43221:SF2">
    <property type="entry name" value="PROTEASE HTPX HOMOLOG"/>
    <property type="match status" value="1"/>
</dbReference>
<feature type="domain" description="Peptidase M48" evidence="12">
    <location>
        <begin position="96"/>
        <end position="336"/>
    </location>
</feature>
<evidence type="ECO:0000256" key="1">
    <source>
        <dbReference type="ARBA" id="ARBA00022475"/>
    </source>
</evidence>
<evidence type="ECO:0000256" key="9">
    <source>
        <dbReference type="ARBA" id="ARBA00023136"/>
    </source>
</evidence>
<evidence type="ECO:0000256" key="6">
    <source>
        <dbReference type="ARBA" id="ARBA00022833"/>
    </source>
</evidence>
<keyword evidence="6 10" id="KW-0862">Zinc</keyword>
<dbReference type="GO" id="GO:0004222">
    <property type="term" value="F:metalloendopeptidase activity"/>
    <property type="evidence" value="ECO:0007669"/>
    <property type="project" value="InterPro"/>
</dbReference>
<keyword evidence="9 11" id="KW-0472">Membrane</keyword>
<feature type="transmembrane region" description="Helical" evidence="11">
    <location>
        <begin position="12"/>
        <end position="35"/>
    </location>
</feature>
<feature type="transmembrane region" description="Helical" evidence="11">
    <location>
        <begin position="55"/>
        <end position="76"/>
    </location>
</feature>
<dbReference type="InterPro" id="IPR050083">
    <property type="entry name" value="HtpX_protease"/>
</dbReference>
<evidence type="ECO:0000256" key="4">
    <source>
        <dbReference type="ARBA" id="ARBA00022723"/>
    </source>
</evidence>
<evidence type="ECO:0000256" key="8">
    <source>
        <dbReference type="ARBA" id="ARBA00023049"/>
    </source>
</evidence>
<evidence type="ECO:0000259" key="12">
    <source>
        <dbReference type="Pfam" id="PF01435"/>
    </source>
</evidence>
<sequence>MQWEPDRALQARMALAILLLAVLPLAFVYTLSWAFTHVIVPLTAVLFEAQIDWQLTVSLPIIFALTLGGLGVQYLFADRFALRSVGASHVTAADYPDLRLRLQRLSQQVGLTTPKLAVSPSSVPNAFATGRSQSAATVVVTEGLLETLDGDELDAVLAHEIAHVKNRDAVVMSVAYLLPSFTYAVAVTAYTLLGGLWNVVGHFHHSDSDDIRPLLAVIVLFVVSALLTILISALFWIGSFLLFRLLSQYRERAADRGAAQITGNPLALANALAEIDETMPTIPDRDLREIDGGVEALYIAPLDTPMFTDGDDALISRDIFPESHPQTRDRIAYLKGLAAESEAVA</sequence>
<dbReference type="AlphaFoldDB" id="A0A1H7P9I9"/>
<evidence type="ECO:0000256" key="10">
    <source>
        <dbReference type="RuleBase" id="RU003983"/>
    </source>
</evidence>
<evidence type="ECO:0000256" key="5">
    <source>
        <dbReference type="ARBA" id="ARBA00022801"/>
    </source>
</evidence>